<evidence type="ECO:0000313" key="1">
    <source>
        <dbReference type="EMBL" id="PSK33510.1"/>
    </source>
</evidence>
<protein>
    <submittedName>
        <fullName evidence="1">Uncharacterized protein</fullName>
    </submittedName>
</protein>
<dbReference type="Gene3D" id="3.40.50.300">
    <property type="entry name" value="P-loop containing nucleotide triphosphate hydrolases"/>
    <property type="match status" value="1"/>
</dbReference>
<dbReference type="AlphaFoldDB" id="A0A2P7YC29"/>
<keyword evidence="2" id="KW-1185">Reference proteome</keyword>
<comment type="caution">
    <text evidence="1">The sequence shown here is derived from an EMBL/GenBank/DDBJ whole genome shotgun (WGS) entry which is preliminary data.</text>
</comment>
<gene>
    <name evidence="1" type="ORF">B9Z65_7397</name>
</gene>
<dbReference type="SUPFAM" id="SSF52540">
    <property type="entry name" value="P-loop containing nucleoside triphosphate hydrolases"/>
    <property type="match status" value="1"/>
</dbReference>
<dbReference type="EMBL" id="NHZQ01000448">
    <property type="protein sequence ID" value="PSK33510.1"/>
    <property type="molecule type" value="Genomic_DNA"/>
</dbReference>
<evidence type="ECO:0000313" key="2">
    <source>
        <dbReference type="Proteomes" id="UP000243723"/>
    </source>
</evidence>
<dbReference type="InterPro" id="IPR027417">
    <property type="entry name" value="P-loop_NTPase"/>
</dbReference>
<reference evidence="1 2" key="1">
    <citation type="submission" date="2017-05" db="EMBL/GenBank/DDBJ databases">
        <title>Draft genome sequence of Elsinoe australis.</title>
        <authorList>
            <person name="Cheng Q."/>
        </authorList>
    </citation>
    <scope>NUCLEOTIDE SEQUENCE [LARGE SCALE GENOMIC DNA]</scope>
    <source>
        <strain evidence="1 2">NL1</strain>
    </source>
</reference>
<sequence length="129" mass="14676">MSAGKWNLMHQMTLSDPSRPTLETKDVLREEWQNKLQLQQMAITSVNIGDIMSVKYNRRLETLVKEHSDGITLVIDATRTDAQEMEEVFSELKQYVLDANETEDSVLLVLVNRADKGGNVNPTNRAEND</sequence>
<organism evidence="1 2">
    <name type="scientific">Elsinoe australis</name>
    <dbReference type="NCBI Taxonomy" id="40998"/>
    <lineage>
        <taxon>Eukaryota</taxon>
        <taxon>Fungi</taxon>
        <taxon>Dikarya</taxon>
        <taxon>Ascomycota</taxon>
        <taxon>Pezizomycotina</taxon>
        <taxon>Dothideomycetes</taxon>
        <taxon>Dothideomycetidae</taxon>
        <taxon>Myriangiales</taxon>
        <taxon>Elsinoaceae</taxon>
        <taxon>Elsinoe</taxon>
    </lineage>
</organism>
<proteinExistence type="predicted"/>
<accession>A0A2P7YC29</accession>
<name>A0A2P7YC29_9PEZI</name>
<dbReference type="Proteomes" id="UP000243723">
    <property type="component" value="Unassembled WGS sequence"/>
</dbReference>